<dbReference type="Proteomes" id="UP000606786">
    <property type="component" value="Unassembled WGS sequence"/>
</dbReference>
<feature type="compositionally biased region" description="Low complexity" evidence="1">
    <location>
        <begin position="10"/>
        <end position="24"/>
    </location>
</feature>
<evidence type="ECO:0000313" key="2">
    <source>
        <dbReference type="EMBL" id="CAD6996473.1"/>
    </source>
</evidence>
<keyword evidence="3" id="KW-1185">Reference proteome</keyword>
<sequence length="133" mass="14521">MATTQVNSNSSPCTTAHTSSHTHTPFAESTLPALRLNVAVCVRNENVALRQSIESLPSRKLIKLTGNSANQQRNLHLHLWYSSEAVDEVDEVVGVAAWRQAQNLTVTAKYYIEFSTSTTKPNTAISIAHAMGD</sequence>
<protein>
    <submittedName>
        <fullName evidence="2">(Mediterranean fruit fly) hypothetical protein</fullName>
    </submittedName>
</protein>
<dbReference type="AlphaFoldDB" id="A0A811UGZ0"/>
<name>A0A811UGZ0_CERCA</name>
<reference evidence="2" key="1">
    <citation type="submission" date="2020-11" db="EMBL/GenBank/DDBJ databases">
        <authorList>
            <person name="Whitehead M."/>
        </authorList>
    </citation>
    <scope>NUCLEOTIDE SEQUENCE</scope>
    <source>
        <strain evidence="2">EGII</strain>
    </source>
</reference>
<organism evidence="2 3">
    <name type="scientific">Ceratitis capitata</name>
    <name type="common">Mediterranean fruit fly</name>
    <name type="synonym">Tephritis capitata</name>
    <dbReference type="NCBI Taxonomy" id="7213"/>
    <lineage>
        <taxon>Eukaryota</taxon>
        <taxon>Metazoa</taxon>
        <taxon>Ecdysozoa</taxon>
        <taxon>Arthropoda</taxon>
        <taxon>Hexapoda</taxon>
        <taxon>Insecta</taxon>
        <taxon>Pterygota</taxon>
        <taxon>Neoptera</taxon>
        <taxon>Endopterygota</taxon>
        <taxon>Diptera</taxon>
        <taxon>Brachycera</taxon>
        <taxon>Muscomorpha</taxon>
        <taxon>Tephritoidea</taxon>
        <taxon>Tephritidae</taxon>
        <taxon>Ceratitis</taxon>
        <taxon>Ceratitis</taxon>
    </lineage>
</organism>
<evidence type="ECO:0000313" key="3">
    <source>
        <dbReference type="Proteomes" id="UP000606786"/>
    </source>
</evidence>
<dbReference type="EMBL" id="CAJHJT010000001">
    <property type="protein sequence ID" value="CAD6996473.1"/>
    <property type="molecule type" value="Genomic_DNA"/>
</dbReference>
<gene>
    <name evidence="2" type="ORF">CCAP1982_LOCUS5142</name>
</gene>
<accession>A0A811UGZ0</accession>
<evidence type="ECO:0000256" key="1">
    <source>
        <dbReference type="SAM" id="MobiDB-lite"/>
    </source>
</evidence>
<comment type="caution">
    <text evidence="2">The sequence shown here is derived from an EMBL/GenBank/DDBJ whole genome shotgun (WGS) entry which is preliminary data.</text>
</comment>
<proteinExistence type="predicted"/>
<feature type="region of interest" description="Disordered" evidence="1">
    <location>
        <begin position="1"/>
        <end position="24"/>
    </location>
</feature>